<protein>
    <submittedName>
        <fullName evidence="1">Uncharacterized protein</fullName>
    </submittedName>
</protein>
<proteinExistence type="predicted"/>
<reference evidence="1 2" key="1">
    <citation type="journal article" date="2016" name="Nat. Commun.">
        <title>Thousands of microbial genomes shed light on interconnected biogeochemical processes in an aquifer system.</title>
        <authorList>
            <person name="Anantharaman K."/>
            <person name="Brown C.T."/>
            <person name="Hug L.A."/>
            <person name="Sharon I."/>
            <person name="Castelle C.J."/>
            <person name="Probst A.J."/>
            <person name="Thomas B.C."/>
            <person name="Singh A."/>
            <person name="Wilkins M.J."/>
            <person name="Karaoz U."/>
            <person name="Brodie E.L."/>
            <person name="Williams K.H."/>
            <person name="Hubbard S.S."/>
            <person name="Banfield J.F."/>
        </authorList>
    </citation>
    <scope>NUCLEOTIDE SEQUENCE [LARGE SCALE GENOMIC DNA]</scope>
</reference>
<dbReference type="SUPFAM" id="SSF52309">
    <property type="entry name" value="N-(deoxy)ribosyltransferase-like"/>
    <property type="match status" value="1"/>
</dbReference>
<evidence type="ECO:0000313" key="2">
    <source>
        <dbReference type="Proteomes" id="UP000176939"/>
    </source>
</evidence>
<sequence length="107" mass="12793">MIIGSTSQYFLKVQEHKKELEEQGYTVLIPAFDQHTDFGAYEVCDYNYRLMLEADEVHIIWDRRSMGTVFDFGMAFALRKRVKVFYLEKKHLETVMLDWEKISCEIK</sequence>
<dbReference type="AlphaFoldDB" id="A0A1F7X6D9"/>
<organism evidence="1 2">
    <name type="scientific">Candidatus Woesebacteria bacterium RBG_13_36_22</name>
    <dbReference type="NCBI Taxonomy" id="1802478"/>
    <lineage>
        <taxon>Bacteria</taxon>
        <taxon>Candidatus Woeseibacteriota</taxon>
    </lineage>
</organism>
<dbReference type="Gene3D" id="3.40.50.450">
    <property type="match status" value="1"/>
</dbReference>
<dbReference type="Proteomes" id="UP000176939">
    <property type="component" value="Unassembled WGS sequence"/>
</dbReference>
<accession>A0A1F7X6D9</accession>
<gene>
    <name evidence="1" type="ORF">A2Z67_00050</name>
</gene>
<name>A0A1F7X6D9_9BACT</name>
<comment type="caution">
    <text evidence="1">The sequence shown here is derived from an EMBL/GenBank/DDBJ whole genome shotgun (WGS) entry which is preliminary data.</text>
</comment>
<evidence type="ECO:0000313" key="1">
    <source>
        <dbReference type="EMBL" id="OGM10632.1"/>
    </source>
</evidence>
<dbReference type="EMBL" id="MGFQ01000003">
    <property type="protein sequence ID" value="OGM10632.1"/>
    <property type="molecule type" value="Genomic_DNA"/>
</dbReference>